<dbReference type="GO" id="GO:0006631">
    <property type="term" value="P:fatty acid metabolic process"/>
    <property type="evidence" value="ECO:0007669"/>
    <property type="project" value="TreeGrafter"/>
</dbReference>
<feature type="domain" description="AMP-dependent synthetase/ligase" evidence="3">
    <location>
        <begin position="44"/>
        <end position="387"/>
    </location>
</feature>
<reference evidence="5 6" key="1">
    <citation type="submission" date="2016-11" db="EMBL/GenBank/DDBJ databases">
        <authorList>
            <person name="Jaros S."/>
            <person name="Januszkiewicz K."/>
            <person name="Wedrychowicz H."/>
        </authorList>
    </citation>
    <scope>NUCLEOTIDE SEQUENCE [LARGE SCALE GENOMIC DNA]</scope>
    <source>
        <strain evidence="5 6">IBRC-M 10683</strain>
    </source>
</reference>
<dbReference type="CDD" id="cd04433">
    <property type="entry name" value="AFD_class_I"/>
    <property type="match status" value="1"/>
</dbReference>
<protein>
    <submittedName>
        <fullName evidence="5">Acyl-CoA synthetase (AMP-forming)/AMP-acid ligase II</fullName>
    </submittedName>
</protein>
<keyword evidence="6" id="KW-1185">Reference proteome</keyword>
<dbReference type="EMBL" id="FQVW01000056">
    <property type="protein sequence ID" value="SHG74361.1"/>
    <property type="molecule type" value="Genomic_DNA"/>
</dbReference>
<dbReference type="RefSeq" id="WP_200801094.1">
    <property type="nucleotide sequence ID" value="NZ_FQVW01000056.1"/>
</dbReference>
<dbReference type="Pfam" id="PF00501">
    <property type="entry name" value="AMP-binding"/>
    <property type="match status" value="1"/>
</dbReference>
<dbReference type="GO" id="GO:0031956">
    <property type="term" value="F:medium-chain fatty acid-CoA ligase activity"/>
    <property type="evidence" value="ECO:0007669"/>
    <property type="project" value="TreeGrafter"/>
</dbReference>
<dbReference type="InterPro" id="IPR025110">
    <property type="entry name" value="AMP-bd_C"/>
</dbReference>
<evidence type="ECO:0000259" key="3">
    <source>
        <dbReference type="Pfam" id="PF00501"/>
    </source>
</evidence>
<dbReference type="PANTHER" id="PTHR43201">
    <property type="entry name" value="ACYL-COA SYNTHETASE"/>
    <property type="match status" value="1"/>
</dbReference>
<dbReference type="InterPro" id="IPR042099">
    <property type="entry name" value="ANL_N_sf"/>
</dbReference>
<dbReference type="PROSITE" id="PS00455">
    <property type="entry name" value="AMP_BINDING"/>
    <property type="match status" value="1"/>
</dbReference>
<evidence type="ECO:0000313" key="5">
    <source>
        <dbReference type="EMBL" id="SHG74361.1"/>
    </source>
</evidence>
<dbReference type="Proteomes" id="UP000183988">
    <property type="component" value="Unassembled WGS sequence"/>
</dbReference>
<dbReference type="STRING" id="930117.SAMN05216225_10569"/>
<proteinExistence type="inferred from homology"/>
<evidence type="ECO:0000256" key="1">
    <source>
        <dbReference type="ARBA" id="ARBA00006432"/>
    </source>
</evidence>
<accession>A0A1M5MAW7</accession>
<evidence type="ECO:0000259" key="4">
    <source>
        <dbReference type="Pfam" id="PF13193"/>
    </source>
</evidence>
<dbReference type="InterPro" id="IPR000873">
    <property type="entry name" value="AMP-dep_synth/lig_dom"/>
</dbReference>
<dbReference type="Gene3D" id="3.30.300.30">
    <property type="match status" value="1"/>
</dbReference>
<dbReference type="InterPro" id="IPR020845">
    <property type="entry name" value="AMP-binding_CS"/>
</dbReference>
<comment type="similarity">
    <text evidence="1">Belongs to the ATP-dependent AMP-binding enzyme family.</text>
</comment>
<dbReference type="SUPFAM" id="SSF56801">
    <property type="entry name" value="Acetyl-CoA synthetase-like"/>
    <property type="match status" value="1"/>
</dbReference>
<dbReference type="Gene3D" id="3.40.50.12780">
    <property type="entry name" value="N-terminal domain of ligase-like"/>
    <property type="match status" value="1"/>
</dbReference>
<dbReference type="PANTHER" id="PTHR43201:SF5">
    <property type="entry name" value="MEDIUM-CHAIN ACYL-COA LIGASE ACSF2, MITOCHONDRIAL"/>
    <property type="match status" value="1"/>
</dbReference>
<dbReference type="Pfam" id="PF13193">
    <property type="entry name" value="AMP-binding_C"/>
    <property type="match status" value="1"/>
</dbReference>
<gene>
    <name evidence="5" type="ORF">SAMN05216225_10569</name>
</gene>
<evidence type="ECO:0000313" key="6">
    <source>
        <dbReference type="Proteomes" id="UP000183988"/>
    </source>
</evidence>
<organism evidence="5 6">
    <name type="scientific">Ornithinibacillus halophilus</name>
    <dbReference type="NCBI Taxonomy" id="930117"/>
    <lineage>
        <taxon>Bacteria</taxon>
        <taxon>Bacillati</taxon>
        <taxon>Bacillota</taxon>
        <taxon>Bacilli</taxon>
        <taxon>Bacillales</taxon>
        <taxon>Bacillaceae</taxon>
        <taxon>Ornithinibacillus</taxon>
    </lineage>
</organism>
<sequence length="512" mass="57458">MRLIRLFYVLYKIKLLSPLSIYRLITSILKNGLNLMTLLDFAEKKYSNKIALVDDQESISYHQLRSDAMKLAIGFSENYQIQKGQKVGFLCRNHASLIRALFAVSRIGADIYLLNIEMGKQQFINLVESHNFDCLIYDEEASLLIKESNYSNRKILSNHPSLPSIHSLINSPVIEKKAMPRTSGNRIVLLTSGTTGSPKAAIHRTSLFNYLNPFVAFIKRLKILDYHTSYVATPIFHGYGFAVFLLFIPLGKKSVITSKFEAKKATQLIHDHNVEVISVVPTMVQKLLRQNIEALHSIKVIASGGAKLSPKLIAQTSSKLGNVLFNLYGSSEAGLNFIATPDDLALSPNTIGKKINGLKIRILDNDLQEVDTGLIGQLCIKNKWSMSTKNNTWIETGDLGYCNQIGYYFISGRADDMIISGGENVYPIEVEKQIMKHPLIEDAAVIGISDEEFGQRLEAYVQPMSGTALSEVELLEWLRSSSIARYEMPKSIVFVEELPYTSLGKLDRKRLR</sequence>
<feature type="domain" description="AMP-binding enzyme C-terminal" evidence="4">
    <location>
        <begin position="429"/>
        <end position="505"/>
    </location>
</feature>
<name>A0A1M5MAW7_9BACI</name>
<evidence type="ECO:0000256" key="2">
    <source>
        <dbReference type="ARBA" id="ARBA00022598"/>
    </source>
</evidence>
<dbReference type="AlphaFoldDB" id="A0A1M5MAW7"/>
<keyword evidence="2 5" id="KW-0436">Ligase</keyword>
<dbReference type="InterPro" id="IPR045851">
    <property type="entry name" value="AMP-bd_C_sf"/>
</dbReference>